<dbReference type="SUPFAM" id="SSF48065">
    <property type="entry name" value="DBL homology domain (DH-domain)"/>
    <property type="match status" value="1"/>
</dbReference>
<dbReference type="PROSITE" id="PS50003">
    <property type="entry name" value="PH_DOMAIN"/>
    <property type="match status" value="1"/>
</dbReference>
<keyword evidence="4" id="KW-0479">Metal-binding</keyword>
<keyword evidence="3" id="KW-0344">Guanine-nucleotide releasing factor</keyword>
<evidence type="ECO:0000256" key="1">
    <source>
        <dbReference type="ARBA" id="ARBA00004245"/>
    </source>
</evidence>
<dbReference type="OrthoDB" id="660555at2759"/>
<evidence type="ECO:0000256" key="9">
    <source>
        <dbReference type="SAM" id="MobiDB-lite"/>
    </source>
</evidence>
<dbReference type="GeneID" id="6759037"/>
<keyword evidence="7" id="KW-0206">Cytoskeleton</keyword>
<dbReference type="SUPFAM" id="SSF50729">
    <property type="entry name" value="PH domain-like"/>
    <property type="match status" value="2"/>
</dbReference>
<dbReference type="Pfam" id="PF00169">
    <property type="entry name" value="PH"/>
    <property type="match status" value="1"/>
</dbReference>
<proteinExistence type="predicted"/>
<evidence type="ECO:0000256" key="8">
    <source>
        <dbReference type="PROSITE-ProRule" id="PRU00091"/>
    </source>
</evidence>
<dbReference type="OMA" id="QYERRDE"/>
<dbReference type="InterPro" id="IPR001849">
    <property type="entry name" value="PH_domain"/>
</dbReference>
<evidence type="ECO:0000259" key="11">
    <source>
        <dbReference type="PROSITE" id="PS50010"/>
    </source>
</evidence>
<dbReference type="SMART" id="SM00325">
    <property type="entry name" value="RhoGEF"/>
    <property type="match status" value="1"/>
</dbReference>
<evidence type="ECO:0000256" key="4">
    <source>
        <dbReference type="ARBA" id="ARBA00022723"/>
    </source>
</evidence>
<dbReference type="PROSITE" id="PS50010">
    <property type="entry name" value="DH_2"/>
    <property type="match status" value="1"/>
</dbReference>
<sequence>MISKFSTSVRNFSRRIISSPASATPQNGDNPTGDDNMVSSNTSTESPISEESVDSRQSTISNDNGGSNHPAVILDETFSIPNSCAASDESSDDEIGGSREENDTYTTYVSDYEKTNTLLQETMKIHPEFATAVQVFQTSRCKNLTISSYMLKPIQRIPRYRLLMEDYLKNLPADSEELPDAQSALASIIDAANKINENMKIGDNLKKILRVQERLRIRKDYNLVVPHRIFIKEGLLGKVCRKVVQIRMFFLFSDILLYTEPEAVTHSFRYKDEFDLKNMQITIPTDQNLYGESFAFQINHKKRQFILKAKSIEERDEWVKELQTAAEEERNRLATFGENVAMPKTFIIGKQAPLMIADDHVTRCQICDKMFTTFFRRHHCRGCGKVVCGECSNNKAPLEYKDYKADRVCDACYEILLSGLTERINNRPTDHYPILEYQYERRDEVVTRFRKHSSKTGTKIRRRKDRCSFLKEETGNAYSLKDPVDVSNKGDFKNWKRKFCIVRGNENVLYIYDAVEDKKAAKEVVLVGWTISKKTIAKEDDSTSTDNIIELSHFNQSSADAPVSPNHNANQLMFIRPPADKFNEWFDCILKATQLTDPRDSVFGESTDI</sequence>
<evidence type="ECO:0000259" key="12">
    <source>
        <dbReference type="PROSITE" id="PS50178"/>
    </source>
</evidence>
<feature type="domain" description="PH" evidence="10">
    <location>
        <begin position="229"/>
        <end position="327"/>
    </location>
</feature>
<dbReference type="Gene3D" id="3.30.40.10">
    <property type="entry name" value="Zinc/RING finger domain, C3HC4 (zinc finger)"/>
    <property type="match status" value="1"/>
</dbReference>
<dbReference type="InterPro" id="IPR017455">
    <property type="entry name" value="Znf_FYVE-rel"/>
</dbReference>
<dbReference type="CDD" id="cd13389">
    <property type="entry name" value="PH1_FGD5_FGD6"/>
    <property type="match status" value="1"/>
</dbReference>
<dbReference type="FunCoup" id="B3SC64">
    <property type="interactions" value="548"/>
</dbReference>
<evidence type="ECO:0000259" key="10">
    <source>
        <dbReference type="PROSITE" id="PS50003"/>
    </source>
</evidence>
<evidence type="ECO:0000256" key="2">
    <source>
        <dbReference type="ARBA" id="ARBA00022490"/>
    </source>
</evidence>
<dbReference type="PANTHER" id="PTHR12673:SF267">
    <property type="entry name" value="PROTEIN CBG10230"/>
    <property type="match status" value="1"/>
</dbReference>
<organism evidence="13 14">
    <name type="scientific">Trichoplax adhaerens</name>
    <name type="common">Trichoplax reptans</name>
    <dbReference type="NCBI Taxonomy" id="10228"/>
    <lineage>
        <taxon>Eukaryota</taxon>
        <taxon>Metazoa</taxon>
        <taxon>Placozoa</taxon>
        <taxon>Uniplacotomia</taxon>
        <taxon>Trichoplacea</taxon>
        <taxon>Trichoplacidae</taxon>
        <taxon>Trichoplax</taxon>
    </lineage>
</organism>
<dbReference type="Pfam" id="PF01363">
    <property type="entry name" value="FYVE"/>
    <property type="match status" value="1"/>
</dbReference>
<evidence type="ECO:0000313" key="13">
    <source>
        <dbReference type="EMBL" id="EDV19682.1"/>
    </source>
</evidence>
<dbReference type="CTD" id="6759037"/>
<dbReference type="GO" id="GO:0008270">
    <property type="term" value="F:zinc ion binding"/>
    <property type="evidence" value="ECO:0007669"/>
    <property type="project" value="UniProtKB-KW"/>
</dbReference>
<keyword evidence="6" id="KW-0862">Zinc</keyword>
<gene>
    <name evidence="13" type="ORF">TRIADDRAFT_61854</name>
</gene>
<dbReference type="PROSITE" id="PS50178">
    <property type="entry name" value="ZF_FYVE"/>
    <property type="match status" value="1"/>
</dbReference>
<evidence type="ECO:0000256" key="5">
    <source>
        <dbReference type="ARBA" id="ARBA00022771"/>
    </source>
</evidence>
<dbReference type="SUPFAM" id="SSF57903">
    <property type="entry name" value="FYVE/PHD zinc finger"/>
    <property type="match status" value="1"/>
</dbReference>
<evidence type="ECO:0000256" key="6">
    <source>
        <dbReference type="ARBA" id="ARBA00022833"/>
    </source>
</evidence>
<evidence type="ECO:0000256" key="7">
    <source>
        <dbReference type="ARBA" id="ARBA00023212"/>
    </source>
</evidence>
<feature type="compositionally biased region" description="Polar residues" evidence="9">
    <location>
        <begin position="19"/>
        <end position="30"/>
    </location>
</feature>
<dbReference type="SMART" id="SM00233">
    <property type="entry name" value="PH"/>
    <property type="match status" value="2"/>
</dbReference>
<name>B3SC64_TRIAD</name>
<feature type="compositionally biased region" description="Polar residues" evidence="9">
    <location>
        <begin position="37"/>
        <end position="67"/>
    </location>
</feature>
<accession>B3SC64</accession>
<feature type="region of interest" description="Disordered" evidence="9">
    <location>
        <begin position="16"/>
        <end position="104"/>
    </location>
</feature>
<dbReference type="PhylomeDB" id="B3SC64"/>
<dbReference type="GO" id="GO:0005737">
    <property type="term" value="C:cytoplasm"/>
    <property type="evidence" value="ECO:0000318"/>
    <property type="project" value="GO_Central"/>
</dbReference>
<dbReference type="InterPro" id="IPR013083">
    <property type="entry name" value="Znf_RING/FYVE/PHD"/>
</dbReference>
<dbReference type="RefSeq" id="XP_002117839.1">
    <property type="nucleotide sequence ID" value="XM_002117803.1"/>
</dbReference>
<dbReference type="Gene3D" id="2.30.29.30">
    <property type="entry name" value="Pleckstrin-homology domain (PH domain)/Phosphotyrosine-binding domain (PTB)"/>
    <property type="match status" value="2"/>
</dbReference>
<dbReference type="Gene3D" id="1.20.900.10">
    <property type="entry name" value="Dbl homology (DH) domain"/>
    <property type="match status" value="1"/>
</dbReference>
<dbReference type="Proteomes" id="UP000009022">
    <property type="component" value="Unassembled WGS sequence"/>
</dbReference>
<dbReference type="InterPro" id="IPR000306">
    <property type="entry name" value="Znf_FYVE"/>
</dbReference>
<dbReference type="InterPro" id="IPR035899">
    <property type="entry name" value="DBL_dom_sf"/>
</dbReference>
<dbReference type="eggNOG" id="KOG1729">
    <property type="taxonomic scope" value="Eukaryota"/>
</dbReference>
<evidence type="ECO:0000256" key="3">
    <source>
        <dbReference type="ARBA" id="ARBA00022658"/>
    </source>
</evidence>
<dbReference type="Pfam" id="PF00621">
    <property type="entry name" value="RhoGEF"/>
    <property type="match status" value="1"/>
</dbReference>
<dbReference type="HOGENOM" id="CLU_011755_4_0_1"/>
<dbReference type="InterPro" id="IPR011993">
    <property type="entry name" value="PH-like_dom_sf"/>
</dbReference>
<reference evidence="13 14" key="1">
    <citation type="journal article" date="2008" name="Nature">
        <title>The Trichoplax genome and the nature of placozoans.</title>
        <authorList>
            <person name="Srivastava M."/>
            <person name="Begovic E."/>
            <person name="Chapman J."/>
            <person name="Putnam N.H."/>
            <person name="Hellsten U."/>
            <person name="Kawashima T."/>
            <person name="Kuo A."/>
            <person name="Mitros T."/>
            <person name="Salamov A."/>
            <person name="Carpenter M.L."/>
            <person name="Signorovitch A.Y."/>
            <person name="Moreno M.A."/>
            <person name="Kamm K."/>
            <person name="Grimwood J."/>
            <person name="Schmutz J."/>
            <person name="Shapiro H."/>
            <person name="Grigoriev I.V."/>
            <person name="Buss L.W."/>
            <person name="Schierwater B."/>
            <person name="Dellaporta S.L."/>
            <person name="Rokhsar D.S."/>
        </authorList>
    </citation>
    <scope>NUCLEOTIDE SEQUENCE [LARGE SCALE GENOMIC DNA]</scope>
    <source>
        <strain evidence="13 14">Grell-BS-1999</strain>
    </source>
</reference>
<feature type="domain" description="DH" evidence="11">
    <location>
        <begin position="103"/>
        <end position="198"/>
    </location>
</feature>
<dbReference type="InterPro" id="IPR051092">
    <property type="entry name" value="FYVE_RhoGEF_PH"/>
</dbReference>
<feature type="domain" description="FYVE-type" evidence="12">
    <location>
        <begin position="358"/>
        <end position="417"/>
    </location>
</feature>
<dbReference type="SMART" id="SM00064">
    <property type="entry name" value="FYVE"/>
    <property type="match status" value="1"/>
</dbReference>
<dbReference type="InterPro" id="IPR000219">
    <property type="entry name" value="DH_dom"/>
</dbReference>
<dbReference type="InterPro" id="IPR011011">
    <property type="entry name" value="Znf_FYVE_PHD"/>
</dbReference>
<evidence type="ECO:0000313" key="14">
    <source>
        <dbReference type="Proteomes" id="UP000009022"/>
    </source>
</evidence>
<dbReference type="KEGG" id="tad:TRIADDRAFT_61854"/>
<keyword evidence="5 8" id="KW-0863">Zinc-finger</keyword>
<dbReference type="InParanoid" id="B3SC64"/>
<dbReference type="PANTHER" id="PTHR12673">
    <property type="entry name" value="FACIOGENITAL DYSPLASIA PROTEIN"/>
    <property type="match status" value="1"/>
</dbReference>
<dbReference type="EMBL" id="DS985268">
    <property type="protein sequence ID" value="EDV19682.1"/>
    <property type="molecule type" value="Genomic_DNA"/>
</dbReference>
<keyword evidence="2" id="KW-0963">Cytoplasm</keyword>
<dbReference type="GO" id="GO:0005856">
    <property type="term" value="C:cytoskeleton"/>
    <property type="evidence" value="ECO:0007669"/>
    <property type="project" value="UniProtKB-SubCell"/>
</dbReference>
<protein>
    <submittedName>
        <fullName evidence="13">Uncharacterized protein</fullName>
    </submittedName>
</protein>
<dbReference type="GO" id="GO:0005085">
    <property type="term" value="F:guanyl-nucleotide exchange factor activity"/>
    <property type="evidence" value="ECO:0000318"/>
    <property type="project" value="GO_Central"/>
</dbReference>
<dbReference type="AlphaFoldDB" id="B3SC64"/>
<comment type="subcellular location">
    <subcellularLocation>
        <location evidence="1">Cytoplasm</location>
        <location evidence="1">Cytoskeleton</location>
    </subcellularLocation>
</comment>
<keyword evidence="14" id="KW-1185">Reference proteome</keyword>